<keyword evidence="1" id="KW-1133">Transmembrane helix</keyword>
<dbReference type="InterPro" id="IPR026960">
    <property type="entry name" value="RVT-Znf"/>
</dbReference>
<dbReference type="EnsemblPlants" id="TuG1812G0300000433.01.T01">
    <property type="protein sequence ID" value="TuG1812G0300000433.01.T01.cds284237"/>
    <property type="gene ID" value="TuG1812G0300000433.01"/>
</dbReference>
<evidence type="ECO:0000313" key="4">
    <source>
        <dbReference type="Proteomes" id="UP000015106"/>
    </source>
</evidence>
<dbReference type="Gramene" id="TuG1812G0300000433.01.T01">
    <property type="protein sequence ID" value="TuG1812G0300000433.01.T01.cds284237"/>
    <property type="gene ID" value="TuG1812G0300000433.01"/>
</dbReference>
<sequence>MHIRNWPGNPTCSFCADIETTNHLLFTCSLARSVWGVLGMMAGASCCPRSLWQSFAWLYKFFPGGKHFYMMIIAAICWGVWILRNKVTFD</sequence>
<evidence type="ECO:0000259" key="2">
    <source>
        <dbReference type="Pfam" id="PF13966"/>
    </source>
</evidence>
<name>A0A8R7TQ95_TRIUA</name>
<dbReference type="AlphaFoldDB" id="A0A8R7TQ95"/>
<keyword evidence="1" id="KW-0812">Transmembrane</keyword>
<accession>A0A8R7TQ95</accession>
<reference evidence="4" key="1">
    <citation type="journal article" date="2013" name="Nature">
        <title>Draft genome of the wheat A-genome progenitor Triticum urartu.</title>
        <authorList>
            <person name="Ling H.Q."/>
            <person name="Zhao S."/>
            <person name="Liu D."/>
            <person name="Wang J."/>
            <person name="Sun H."/>
            <person name="Zhang C."/>
            <person name="Fan H."/>
            <person name="Li D."/>
            <person name="Dong L."/>
            <person name="Tao Y."/>
            <person name="Gao C."/>
            <person name="Wu H."/>
            <person name="Li Y."/>
            <person name="Cui Y."/>
            <person name="Guo X."/>
            <person name="Zheng S."/>
            <person name="Wang B."/>
            <person name="Yu K."/>
            <person name="Liang Q."/>
            <person name="Yang W."/>
            <person name="Lou X."/>
            <person name="Chen J."/>
            <person name="Feng M."/>
            <person name="Jian J."/>
            <person name="Zhang X."/>
            <person name="Luo G."/>
            <person name="Jiang Y."/>
            <person name="Liu J."/>
            <person name="Wang Z."/>
            <person name="Sha Y."/>
            <person name="Zhang B."/>
            <person name="Wu H."/>
            <person name="Tang D."/>
            <person name="Shen Q."/>
            <person name="Xue P."/>
            <person name="Zou S."/>
            <person name="Wang X."/>
            <person name="Liu X."/>
            <person name="Wang F."/>
            <person name="Yang Y."/>
            <person name="An X."/>
            <person name="Dong Z."/>
            <person name="Zhang K."/>
            <person name="Zhang X."/>
            <person name="Luo M.C."/>
            <person name="Dvorak J."/>
            <person name="Tong Y."/>
            <person name="Wang J."/>
            <person name="Yang H."/>
            <person name="Li Z."/>
            <person name="Wang D."/>
            <person name="Zhang A."/>
            <person name="Wang J."/>
        </authorList>
    </citation>
    <scope>NUCLEOTIDE SEQUENCE</scope>
    <source>
        <strain evidence="4">cv. G1812</strain>
    </source>
</reference>
<evidence type="ECO:0000313" key="3">
    <source>
        <dbReference type="EnsemblPlants" id="TuG1812G0300000433.01.T01.cds284237"/>
    </source>
</evidence>
<reference evidence="3" key="2">
    <citation type="submission" date="2018-03" db="EMBL/GenBank/DDBJ databases">
        <title>The Triticum urartu genome reveals the dynamic nature of wheat genome evolution.</title>
        <authorList>
            <person name="Ling H."/>
            <person name="Ma B."/>
            <person name="Shi X."/>
            <person name="Liu H."/>
            <person name="Dong L."/>
            <person name="Sun H."/>
            <person name="Cao Y."/>
            <person name="Gao Q."/>
            <person name="Zheng S."/>
            <person name="Li Y."/>
            <person name="Yu Y."/>
            <person name="Du H."/>
            <person name="Qi M."/>
            <person name="Li Y."/>
            <person name="Yu H."/>
            <person name="Cui Y."/>
            <person name="Wang N."/>
            <person name="Chen C."/>
            <person name="Wu H."/>
            <person name="Zhao Y."/>
            <person name="Zhang J."/>
            <person name="Li Y."/>
            <person name="Zhou W."/>
            <person name="Zhang B."/>
            <person name="Hu W."/>
            <person name="Eijk M."/>
            <person name="Tang J."/>
            <person name="Witsenboer H."/>
            <person name="Zhao S."/>
            <person name="Li Z."/>
            <person name="Zhang A."/>
            <person name="Wang D."/>
            <person name="Liang C."/>
        </authorList>
    </citation>
    <scope>NUCLEOTIDE SEQUENCE [LARGE SCALE GENOMIC DNA]</scope>
    <source>
        <strain evidence="3">cv. G1812</strain>
    </source>
</reference>
<protein>
    <recommendedName>
        <fullName evidence="2">Reverse transcriptase zinc-binding domain-containing protein</fullName>
    </recommendedName>
</protein>
<feature type="transmembrane region" description="Helical" evidence="1">
    <location>
        <begin position="67"/>
        <end position="83"/>
    </location>
</feature>
<keyword evidence="4" id="KW-1185">Reference proteome</keyword>
<dbReference type="Proteomes" id="UP000015106">
    <property type="component" value="Chromosome 3"/>
</dbReference>
<organism evidence="3 4">
    <name type="scientific">Triticum urartu</name>
    <name type="common">Red wild einkorn</name>
    <name type="synonym">Crithodium urartu</name>
    <dbReference type="NCBI Taxonomy" id="4572"/>
    <lineage>
        <taxon>Eukaryota</taxon>
        <taxon>Viridiplantae</taxon>
        <taxon>Streptophyta</taxon>
        <taxon>Embryophyta</taxon>
        <taxon>Tracheophyta</taxon>
        <taxon>Spermatophyta</taxon>
        <taxon>Magnoliopsida</taxon>
        <taxon>Liliopsida</taxon>
        <taxon>Poales</taxon>
        <taxon>Poaceae</taxon>
        <taxon>BOP clade</taxon>
        <taxon>Pooideae</taxon>
        <taxon>Triticodae</taxon>
        <taxon>Triticeae</taxon>
        <taxon>Triticinae</taxon>
        <taxon>Triticum</taxon>
    </lineage>
</organism>
<dbReference type="Pfam" id="PF13966">
    <property type="entry name" value="zf-RVT"/>
    <property type="match status" value="1"/>
</dbReference>
<evidence type="ECO:0000256" key="1">
    <source>
        <dbReference type="SAM" id="Phobius"/>
    </source>
</evidence>
<proteinExistence type="predicted"/>
<feature type="domain" description="Reverse transcriptase zinc-binding" evidence="2">
    <location>
        <begin position="2"/>
        <end position="35"/>
    </location>
</feature>
<keyword evidence="1" id="KW-0472">Membrane</keyword>
<reference evidence="3" key="3">
    <citation type="submission" date="2022-06" db="UniProtKB">
        <authorList>
            <consortium name="EnsemblPlants"/>
        </authorList>
    </citation>
    <scope>IDENTIFICATION</scope>
</reference>